<name>A0A3A8N6M9_9BACT</name>
<dbReference type="OrthoDB" id="5515368at2"/>
<dbReference type="Proteomes" id="UP000273405">
    <property type="component" value="Unassembled WGS sequence"/>
</dbReference>
<dbReference type="EMBL" id="RAWG01000142">
    <property type="protein sequence ID" value="RKH40098.1"/>
    <property type="molecule type" value="Genomic_DNA"/>
</dbReference>
<evidence type="ECO:0000259" key="1">
    <source>
        <dbReference type="Pfam" id="PF09450"/>
    </source>
</evidence>
<evidence type="ECO:0000313" key="2">
    <source>
        <dbReference type="EMBL" id="RKH40098.1"/>
    </source>
</evidence>
<dbReference type="RefSeq" id="WP_120627216.1">
    <property type="nucleotide sequence ID" value="NZ_RAWG01000142.1"/>
</dbReference>
<keyword evidence="3" id="KW-1185">Reference proteome</keyword>
<evidence type="ECO:0000313" key="3">
    <source>
        <dbReference type="Proteomes" id="UP000273405"/>
    </source>
</evidence>
<dbReference type="Gene3D" id="1.25.40.70">
    <property type="entry name" value="Phosphatidylinositol 3-kinase, accessory domain (PIK)"/>
    <property type="match status" value="1"/>
</dbReference>
<proteinExistence type="predicted"/>
<organism evidence="2 3">
    <name type="scientific">Corallococcus sicarius</name>
    <dbReference type="NCBI Taxonomy" id="2316726"/>
    <lineage>
        <taxon>Bacteria</taxon>
        <taxon>Pseudomonadati</taxon>
        <taxon>Myxococcota</taxon>
        <taxon>Myxococcia</taxon>
        <taxon>Myxococcales</taxon>
        <taxon>Cystobacterineae</taxon>
        <taxon>Myxococcaceae</taxon>
        <taxon>Corallococcus</taxon>
    </lineage>
</organism>
<dbReference type="AlphaFoldDB" id="A0A3A8N6M9"/>
<gene>
    <name evidence="2" type="ORF">D7X12_21840</name>
</gene>
<dbReference type="InterPro" id="IPR016024">
    <property type="entry name" value="ARM-type_fold"/>
</dbReference>
<feature type="domain" description="DUF2019" evidence="1">
    <location>
        <begin position="4"/>
        <end position="97"/>
    </location>
</feature>
<reference evidence="3" key="1">
    <citation type="submission" date="2018-09" db="EMBL/GenBank/DDBJ databases">
        <authorList>
            <person name="Livingstone P.G."/>
            <person name="Whitworth D.E."/>
        </authorList>
    </citation>
    <scope>NUCLEOTIDE SEQUENCE [LARGE SCALE GENOMIC DNA]</scope>
    <source>
        <strain evidence="3">CA040B</strain>
    </source>
</reference>
<comment type="caution">
    <text evidence="2">The sequence shown here is derived from an EMBL/GenBank/DDBJ whole genome shotgun (WGS) entry which is preliminary data.</text>
</comment>
<sequence>MTMEELVSQFAENVAAQTDAIWRGDAKAGNKHARKYISTFDKLRAHGDAGRQALTVLFEHPRMDVRVMVAAYLLRYRTQDATAVLKEAAKGEGFVPFKASQALKRWEEGTWSLDPE</sequence>
<dbReference type="Pfam" id="PF09450">
    <property type="entry name" value="DUF2019"/>
    <property type="match status" value="1"/>
</dbReference>
<accession>A0A3A8N6M9</accession>
<dbReference type="SUPFAM" id="SSF48371">
    <property type="entry name" value="ARM repeat"/>
    <property type="match status" value="1"/>
</dbReference>
<dbReference type="InterPro" id="IPR018568">
    <property type="entry name" value="DUF2019"/>
</dbReference>
<protein>
    <submittedName>
        <fullName evidence="2">DUF2019 domain-containing protein</fullName>
    </submittedName>
</protein>
<dbReference type="InterPro" id="IPR042236">
    <property type="entry name" value="PI3K_accessory_sf"/>
</dbReference>